<dbReference type="InterPro" id="IPR037026">
    <property type="entry name" value="Vgr_OB-fold_dom_sf"/>
</dbReference>
<accession>A0A5Q0BGQ4</accession>
<dbReference type="InterPro" id="IPR006531">
    <property type="entry name" value="Gp5/Vgr_OB"/>
</dbReference>
<reference evidence="4 5" key="1">
    <citation type="submission" date="2019-09" db="EMBL/GenBank/DDBJ databases">
        <title>Ecophysiology of the spiral-shaped methanotroph Methylospira mobilis as revealed by the complete genome sequence.</title>
        <authorList>
            <person name="Oshkin I.Y."/>
            <person name="Dedysh S.N."/>
            <person name="Miroshnikov K."/>
            <person name="Danilova O.V."/>
            <person name="Hakobyan A."/>
            <person name="Liesack W."/>
        </authorList>
    </citation>
    <scope>NUCLEOTIDE SEQUENCE [LARGE SCALE GENOMIC DNA]</scope>
    <source>
        <strain evidence="4 5">Shm1</strain>
    </source>
</reference>
<dbReference type="SUPFAM" id="SSF69255">
    <property type="entry name" value="gp5 N-terminal domain-like"/>
    <property type="match status" value="1"/>
</dbReference>
<dbReference type="Pfam" id="PF05954">
    <property type="entry name" value="Phage_GPD"/>
    <property type="match status" value="1"/>
</dbReference>
<sequence length="803" mass="88184">MPLVNQLADFNRRFSFSCDGLSSGATLEVVSFEGEESLGRLYRFEILLVSASNDIDEQMLLGRHAEFQLSDGAPGGEPTRYSGLVTRFEQQHQVTGWTFYKAVLEPKMWRLGKFHLTEVYLNKTPRELLEIILDAGGLSSNDYTLSYLQPAAYPQQRFICQYRESYLSFLTRWCEHLGVYWWYTQQQNGEQIVFGNSCLNHDPHVVGLAYQPAGELDADVPGARRVQHFSLSSQPLPRQVTVTNYFYQKASLQIKGTAMVSEHGIGEVNYYGMHVESNEIAREVAKIRAEGLICRGRQFSGESTATGLRCGHFLELSGHYRASFNRKYLLTGVSHRGSQAGLLLAGLGVQTAEPEQTFYRAEFSSIPSDVQFRPELVQPWPRIEGTLNAFIDAEGDGKYAELNEKGEYKVQLPYYLTEKDATKASAWIRKASPYAGMDDNGVAHGMHFPLHKGAEVLLSFHNGNPDKPVIIGAVTNSQTPNVVTNDNQTQSKIRSAGGNEITLQDEQGKQQMLFKTPTGDTWMSMGATGKPSLSSGLRQAQDSNISNPETGGEGVWINAGNGNFGVTTGSSSPTQPPDGISLTAYTANITLTSTLGNITLNTLNGDINQNIKGNSNTKVEGSSSIWRHSDSTSFNYGDTTSIFGGDKNQVMMGVQLSGYAGLVLNLYAGPAVNFYGFKLDNSLIKMEKVYGAHLEKKGLHFTAAAAKLAKNEVKLTQDEIKVLKQGASVINTSTAEIKQATATIDECETRMEDYATALMQGSISFREFDVLINSRQTEIAQAETKIANAQATLSSGTQIFIPA</sequence>
<dbReference type="NCBIfam" id="TIGR03361">
    <property type="entry name" value="VI_Rhs_Vgr"/>
    <property type="match status" value="1"/>
</dbReference>
<dbReference type="SUPFAM" id="SSF69279">
    <property type="entry name" value="Phage tail proteins"/>
    <property type="match status" value="2"/>
</dbReference>
<protein>
    <submittedName>
        <fullName evidence="4">Type VI secretion system tip protein VgrG</fullName>
    </submittedName>
</protein>
<evidence type="ECO:0000313" key="5">
    <source>
        <dbReference type="Proteomes" id="UP000325755"/>
    </source>
</evidence>
<gene>
    <name evidence="4" type="primary">tssI</name>
    <name evidence="4" type="ORF">F6R98_00905</name>
</gene>
<proteinExistence type="inferred from homology"/>
<keyword evidence="5" id="KW-1185">Reference proteome</keyword>
<dbReference type="InParanoid" id="A0A5Q0BGQ4"/>
<keyword evidence="2" id="KW-0175">Coiled coil</keyword>
<evidence type="ECO:0000256" key="2">
    <source>
        <dbReference type="SAM" id="Coils"/>
    </source>
</evidence>
<dbReference type="InterPro" id="IPR006533">
    <property type="entry name" value="T6SS_Vgr_RhsGE"/>
</dbReference>
<dbReference type="OrthoDB" id="9762420at2"/>
<dbReference type="InterPro" id="IPR017847">
    <property type="entry name" value="T6SS_RhsGE_Vgr_subset"/>
</dbReference>
<dbReference type="Proteomes" id="UP000325755">
    <property type="component" value="Chromosome"/>
</dbReference>
<dbReference type="Pfam" id="PF04717">
    <property type="entry name" value="Phage_base_V"/>
    <property type="match status" value="1"/>
</dbReference>
<dbReference type="Gene3D" id="2.40.50.230">
    <property type="entry name" value="Gp5 N-terminal domain"/>
    <property type="match status" value="1"/>
</dbReference>
<evidence type="ECO:0000259" key="3">
    <source>
        <dbReference type="Pfam" id="PF04717"/>
    </source>
</evidence>
<dbReference type="Gene3D" id="2.30.110.50">
    <property type="match status" value="1"/>
</dbReference>
<dbReference type="KEGG" id="mmob:F6R98_00905"/>
<comment type="similarity">
    <text evidence="1">Belongs to the VgrG protein family.</text>
</comment>
<dbReference type="Gene3D" id="4.10.220.110">
    <property type="match status" value="1"/>
</dbReference>
<dbReference type="NCBIfam" id="TIGR01646">
    <property type="entry name" value="vgr_GE"/>
    <property type="match status" value="1"/>
</dbReference>
<name>A0A5Q0BGQ4_9GAMM</name>
<dbReference type="AlphaFoldDB" id="A0A5Q0BGQ4"/>
<dbReference type="Gene3D" id="3.55.50.10">
    <property type="entry name" value="Baseplate protein-like domains"/>
    <property type="match status" value="1"/>
</dbReference>
<evidence type="ECO:0000256" key="1">
    <source>
        <dbReference type="ARBA" id="ARBA00005558"/>
    </source>
</evidence>
<dbReference type="EMBL" id="CP044205">
    <property type="protein sequence ID" value="QFY41357.1"/>
    <property type="molecule type" value="Genomic_DNA"/>
</dbReference>
<organism evidence="4 5">
    <name type="scientific">Candidatus Methylospira mobilis</name>
    <dbReference type="NCBI Taxonomy" id="1808979"/>
    <lineage>
        <taxon>Bacteria</taxon>
        <taxon>Pseudomonadati</taxon>
        <taxon>Pseudomonadota</taxon>
        <taxon>Gammaproteobacteria</taxon>
        <taxon>Methylococcales</taxon>
        <taxon>Methylococcaceae</taxon>
        <taxon>Candidatus Methylospira</taxon>
    </lineage>
</organism>
<feature type="domain" description="Gp5/Type VI secretion system Vgr protein OB-fold" evidence="3">
    <location>
        <begin position="406"/>
        <end position="473"/>
    </location>
</feature>
<feature type="coiled-coil region" evidence="2">
    <location>
        <begin position="730"/>
        <end position="792"/>
    </location>
</feature>
<evidence type="ECO:0000313" key="4">
    <source>
        <dbReference type="EMBL" id="QFY41357.1"/>
    </source>
</evidence>
<dbReference type="RefSeq" id="WP_153247336.1">
    <property type="nucleotide sequence ID" value="NZ_CP044205.1"/>
</dbReference>